<proteinExistence type="inferred from homology"/>
<dbReference type="InterPro" id="IPR013849">
    <property type="entry name" value="DNA_helicase_Holl-junc_RuvA_I"/>
</dbReference>
<comment type="similarity">
    <text evidence="6">Belongs to the RuvA family.</text>
</comment>
<gene>
    <name evidence="6" type="primary">ruvA</name>
    <name evidence="8" type="ORF">JOC49_001149</name>
</gene>
<comment type="subcellular location">
    <subcellularLocation>
        <location evidence="6">Cytoplasm</location>
    </subcellularLocation>
</comment>
<comment type="caution">
    <text evidence="6">Lacks conserved residue(s) required for the propagation of feature annotation.</text>
</comment>
<feature type="region of interest" description="Domain III" evidence="6">
    <location>
        <begin position="152"/>
        <end position="200"/>
    </location>
</feature>
<keyword evidence="8" id="KW-0067">ATP-binding</keyword>
<organism evidence="8 9">
    <name type="scientific">Fusibacter tunisiensis</name>
    <dbReference type="NCBI Taxonomy" id="1008308"/>
    <lineage>
        <taxon>Bacteria</taxon>
        <taxon>Bacillati</taxon>
        <taxon>Bacillota</taxon>
        <taxon>Clostridia</taxon>
        <taxon>Eubacteriales</taxon>
        <taxon>Eubacteriales Family XII. Incertae Sedis</taxon>
        <taxon>Fusibacter</taxon>
    </lineage>
</organism>
<dbReference type="CDD" id="cd14332">
    <property type="entry name" value="UBA_RuvA_C"/>
    <property type="match status" value="1"/>
</dbReference>
<dbReference type="Pfam" id="PF07499">
    <property type="entry name" value="RuvA_C"/>
    <property type="match status" value="1"/>
</dbReference>
<dbReference type="SUPFAM" id="SSF47781">
    <property type="entry name" value="RuvA domain 2-like"/>
    <property type="match status" value="1"/>
</dbReference>
<accession>A0ABS2MQF6</accession>
<keyword evidence="1 6" id="KW-0963">Cytoplasm</keyword>
<dbReference type="NCBIfam" id="TIGR00084">
    <property type="entry name" value="ruvA"/>
    <property type="match status" value="1"/>
</dbReference>
<keyword evidence="2 6" id="KW-0227">DNA damage</keyword>
<evidence type="ECO:0000259" key="7">
    <source>
        <dbReference type="SMART" id="SM00278"/>
    </source>
</evidence>
<dbReference type="Gene3D" id="2.40.50.140">
    <property type="entry name" value="Nucleic acid-binding proteins"/>
    <property type="match status" value="1"/>
</dbReference>
<keyword evidence="9" id="KW-1185">Reference proteome</keyword>
<evidence type="ECO:0000256" key="5">
    <source>
        <dbReference type="ARBA" id="ARBA00023204"/>
    </source>
</evidence>
<evidence type="ECO:0000313" key="9">
    <source>
        <dbReference type="Proteomes" id="UP000767854"/>
    </source>
</evidence>
<sequence>MFDYIKGKLIHVDLDSIVVENQGIGFKVFTSAPSISDFSVPGEEVILFTEMIVREDLIMLVGFSTREELRMFHLLTSVSGVGTKVAMGILSSLPYGHLAASIASKDIKSLTSAQGVGKKTAERIVLELKDKVGGFAGFENPQPLSPERVGKATSQSDALEALLTLGYTRSEAQGVLKNMDLEDMTVEQVIKAALLKMMNS</sequence>
<keyword evidence="8" id="KW-0347">Helicase</keyword>
<dbReference type="InterPro" id="IPR000085">
    <property type="entry name" value="RuvA"/>
</dbReference>
<evidence type="ECO:0000256" key="4">
    <source>
        <dbReference type="ARBA" id="ARBA00023172"/>
    </source>
</evidence>
<feature type="domain" description="Helix-hairpin-helix DNA-binding motif class 1" evidence="7">
    <location>
        <begin position="73"/>
        <end position="92"/>
    </location>
</feature>
<dbReference type="SUPFAM" id="SSF46929">
    <property type="entry name" value="DNA helicase RuvA subunit, C-terminal domain"/>
    <property type="match status" value="1"/>
</dbReference>
<dbReference type="Pfam" id="PF01330">
    <property type="entry name" value="RuvA_N"/>
    <property type="match status" value="1"/>
</dbReference>
<name>A0ABS2MQF6_9FIRM</name>
<dbReference type="Gene3D" id="1.10.8.10">
    <property type="entry name" value="DNA helicase RuvA subunit, C-terminal domain"/>
    <property type="match status" value="1"/>
</dbReference>
<comment type="domain">
    <text evidence="6">Has three domains with a flexible linker between the domains II and III and assumes an 'L' shape. Domain III is highly mobile and contacts RuvB.</text>
</comment>
<dbReference type="SMART" id="SM00278">
    <property type="entry name" value="HhH1"/>
    <property type="match status" value="2"/>
</dbReference>
<dbReference type="InterPro" id="IPR003583">
    <property type="entry name" value="Hlx-hairpin-Hlx_DNA-bd_motif"/>
</dbReference>
<comment type="subunit">
    <text evidence="6">Homotetramer. Forms an RuvA(8)-RuvB(12)-Holliday junction (HJ) complex. HJ DNA is sandwiched between 2 RuvA tetramers; dsDNA enters through RuvA and exits via RuvB. An RuvB hexamer assembles on each DNA strand where it exits the tetramer. Each RuvB hexamer is contacted by two RuvA subunits (via domain III) on 2 adjacent RuvB subunits; this complex drives branch migration. In the full resolvosome a probable DNA-RuvA(4)-RuvB(12)-RuvC(2) complex forms which resolves the HJ.</text>
</comment>
<evidence type="ECO:0000256" key="2">
    <source>
        <dbReference type="ARBA" id="ARBA00022763"/>
    </source>
</evidence>
<comment type="function">
    <text evidence="6">The RuvA-RuvB-RuvC complex processes Holliday junction (HJ) DNA during genetic recombination and DNA repair, while the RuvA-RuvB complex plays an important role in the rescue of blocked DNA replication forks via replication fork reversal (RFR). RuvA specifically binds to HJ cruciform DNA, conferring on it an open structure. The RuvB hexamer acts as an ATP-dependent pump, pulling dsDNA into and through the RuvAB complex. HJ branch migration allows RuvC to scan DNA until it finds its consensus sequence, where it cleaves and resolves the cruciform DNA.</text>
</comment>
<evidence type="ECO:0000313" key="8">
    <source>
        <dbReference type="EMBL" id="MBM7561629.1"/>
    </source>
</evidence>
<dbReference type="InterPro" id="IPR010994">
    <property type="entry name" value="RuvA_2-like"/>
</dbReference>
<dbReference type="InterPro" id="IPR011114">
    <property type="entry name" value="RuvA_C"/>
</dbReference>
<keyword evidence="8" id="KW-0547">Nucleotide-binding</keyword>
<dbReference type="SUPFAM" id="SSF50249">
    <property type="entry name" value="Nucleic acid-binding proteins"/>
    <property type="match status" value="1"/>
</dbReference>
<dbReference type="GO" id="GO:0003678">
    <property type="term" value="F:DNA helicase activity"/>
    <property type="evidence" value="ECO:0007669"/>
    <property type="project" value="UniProtKB-EC"/>
</dbReference>
<dbReference type="Pfam" id="PF14520">
    <property type="entry name" value="HHH_5"/>
    <property type="match status" value="1"/>
</dbReference>
<dbReference type="GO" id="GO:0016787">
    <property type="term" value="F:hydrolase activity"/>
    <property type="evidence" value="ECO:0007669"/>
    <property type="project" value="UniProtKB-KW"/>
</dbReference>
<protein>
    <recommendedName>
        <fullName evidence="6">Holliday junction branch migration complex subunit RuvA</fullName>
    </recommendedName>
</protein>
<dbReference type="RefSeq" id="WP_204663311.1">
    <property type="nucleotide sequence ID" value="NZ_JAFBDT010000006.1"/>
</dbReference>
<dbReference type="InterPro" id="IPR012340">
    <property type="entry name" value="NA-bd_OB-fold"/>
</dbReference>
<comment type="caution">
    <text evidence="8">The sequence shown here is derived from an EMBL/GenBank/DDBJ whole genome shotgun (WGS) entry which is preliminary data.</text>
</comment>
<dbReference type="Proteomes" id="UP000767854">
    <property type="component" value="Unassembled WGS sequence"/>
</dbReference>
<dbReference type="InterPro" id="IPR036267">
    <property type="entry name" value="RuvA_C_sf"/>
</dbReference>
<evidence type="ECO:0000256" key="6">
    <source>
        <dbReference type="HAMAP-Rule" id="MF_00031"/>
    </source>
</evidence>
<keyword evidence="8" id="KW-0378">Hydrolase</keyword>
<feature type="domain" description="Helix-hairpin-helix DNA-binding motif class 1" evidence="7">
    <location>
        <begin position="108"/>
        <end position="127"/>
    </location>
</feature>
<dbReference type="Gene3D" id="1.10.150.20">
    <property type="entry name" value="5' to 3' exonuclease, C-terminal subdomain"/>
    <property type="match status" value="1"/>
</dbReference>
<reference evidence="8 9" key="1">
    <citation type="submission" date="2021-01" db="EMBL/GenBank/DDBJ databases">
        <title>Genomic Encyclopedia of Type Strains, Phase IV (KMG-IV): sequencing the most valuable type-strain genomes for metagenomic binning, comparative biology and taxonomic classification.</title>
        <authorList>
            <person name="Goeker M."/>
        </authorList>
    </citation>
    <scope>NUCLEOTIDE SEQUENCE [LARGE SCALE GENOMIC DNA]</scope>
    <source>
        <strain evidence="8 9">DSM 24436</strain>
    </source>
</reference>
<evidence type="ECO:0000256" key="1">
    <source>
        <dbReference type="ARBA" id="ARBA00022490"/>
    </source>
</evidence>
<dbReference type="HAMAP" id="MF_00031">
    <property type="entry name" value="DNA_HJ_migration_RuvA"/>
    <property type="match status" value="1"/>
</dbReference>
<keyword evidence="4 6" id="KW-0233">DNA recombination</keyword>
<dbReference type="EMBL" id="JAFBDT010000006">
    <property type="protein sequence ID" value="MBM7561629.1"/>
    <property type="molecule type" value="Genomic_DNA"/>
</dbReference>
<keyword evidence="3 6" id="KW-0238">DNA-binding</keyword>
<keyword evidence="5 6" id="KW-0234">DNA repair</keyword>
<evidence type="ECO:0000256" key="3">
    <source>
        <dbReference type="ARBA" id="ARBA00023125"/>
    </source>
</evidence>
<feature type="region of interest" description="Domain I" evidence="6">
    <location>
        <begin position="1"/>
        <end position="64"/>
    </location>
</feature>